<comment type="similarity">
    <text evidence="2">Belongs to the cytochrome P450 family.</text>
</comment>
<dbReference type="GO" id="GO:0005506">
    <property type="term" value="F:iron ion binding"/>
    <property type="evidence" value="ECO:0007669"/>
    <property type="project" value="InterPro"/>
</dbReference>
<accession>A0A439D237</accession>
<evidence type="ECO:0000256" key="6">
    <source>
        <dbReference type="ARBA" id="ARBA00023004"/>
    </source>
</evidence>
<evidence type="ECO:0000256" key="4">
    <source>
        <dbReference type="ARBA" id="ARBA00022723"/>
    </source>
</evidence>
<organism evidence="10 11">
    <name type="scientific">Xylaria grammica</name>
    <dbReference type="NCBI Taxonomy" id="363999"/>
    <lineage>
        <taxon>Eukaryota</taxon>
        <taxon>Fungi</taxon>
        <taxon>Dikarya</taxon>
        <taxon>Ascomycota</taxon>
        <taxon>Pezizomycotina</taxon>
        <taxon>Sordariomycetes</taxon>
        <taxon>Xylariomycetidae</taxon>
        <taxon>Xylariales</taxon>
        <taxon>Xylariaceae</taxon>
        <taxon>Xylaria</taxon>
    </lineage>
</organism>
<dbReference type="Gene3D" id="1.10.630.10">
    <property type="entry name" value="Cytochrome P450"/>
    <property type="match status" value="1"/>
</dbReference>
<dbReference type="PRINTS" id="PR00465">
    <property type="entry name" value="EP450IV"/>
</dbReference>
<keyword evidence="9" id="KW-1133">Transmembrane helix</keyword>
<dbReference type="PROSITE" id="PS00086">
    <property type="entry name" value="CYTOCHROME_P450"/>
    <property type="match status" value="1"/>
</dbReference>
<dbReference type="GO" id="GO:0004497">
    <property type="term" value="F:monooxygenase activity"/>
    <property type="evidence" value="ECO:0007669"/>
    <property type="project" value="UniProtKB-KW"/>
</dbReference>
<dbReference type="InterPro" id="IPR001128">
    <property type="entry name" value="Cyt_P450"/>
</dbReference>
<keyword evidence="3 8" id="KW-0349">Heme</keyword>
<feature type="binding site" description="axial binding residue" evidence="8">
    <location>
        <position position="458"/>
    </location>
    <ligand>
        <name>heme</name>
        <dbReference type="ChEBI" id="CHEBI:30413"/>
    </ligand>
    <ligandPart>
        <name>Fe</name>
        <dbReference type="ChEBI" id="CHEBI:18248"/>
    </ligandPart>
</feature>
<dbReference type="GO" id="GO:0016705">
    <property type="term" value="F:oxidoreductase activity, acting on paired donors, with incorporation or reduction of molecular oxygen"/>
    <property type="evidence" value="ECO:0007669"/>
    <property type="project" value="InterPro"/>
</dbReference>
<feature type="transmembrane region" description="Helical" evidence="9">
    <location>
        <begin position="592"/>
        <end position="614"/>
    </location>
</feature>
<dbReference type="STRING" id="363999.A0A439D237"/>
<comment type="cofactor">
    <cofactor evidence="1 8">
        <name>heme</name>
        <dbReference type="ChEBI" id="CHEBI:30413"/>
    </cofactor>
</comment>
<keyword evidence="11" id="KW-1185">Reference proteome</keyword>
<feature type="transmembrane region" description="Helical" evidence="9">
    <location>
        <begin position="760"/>
        <end position="787"/>
    </location>
</feature>
<feature type="transmembrane region" description="Helical" evidence="9">
    <location>
        <begin position="682"/>
        <end position="704"/>
    </location>
</feature>
<proteinExistence type="inferred from homology"/>
<dbReference type="InterPro" id="IPR017972">
    <property type="entry name" value="Cyt_P450_CS"/>
</dbReference>
<reference evidence="10 11" key="1">
    <citation type="submission" date="2018-12" db="EMBL/GenBank/DDBJ databases">
        <title>Draft genome sequence of Xylaria grammica IHI A82.</title>
        <authorList>
            <person name="Buettner E."/>
            <person name="Kellner H."/>
        </authorList>
    </citation>
    <scope>NUCLEOTIDE SEQUENCE [LARGE SCALE GENOMIC DNA]</scope>
    <source>
        <strain evidence="10 11">IHI A82</strain>
    </source>
</reference>
<name>A0A439D237_9PEZI</name>
<evidence type="ECO:0000256" key="2">
    <source>
        <dbReference type="ARBA" id="ARBA00010617"/>
    </source>
</evidence>
<gene>
    <name evidence="10" type="ORF">EKO27_g6599</name>
</gene>
<dbReference type="Pfam" id="PF00067">
    <property type="entry name" value="p450"/>
    <property type="match status" value="1"/>
</dbReference>
<evidence type="ECO:0000256" key="7">
    <source>
        <dbReference type="ARBA" id="ARBA00023033"/>
    </source>
</evidence>
<evidence type="ECO:0000256" key="1">
    <source>
        <dbReference type="ARBA" id="ARBA00001971"/>
    </source>
</evidence>
<dbReference type="SUPFAM" id="SSF48264">
    <property type="entry name" value="Cytochrome P450"/>
    <property type="match status" value="1"/>
</dbReference>
<evidence type="ECO:0000256" key="9">
    <source>
        <dbReference type="SAM" id="Phobius"/>
    </source>
</evidence>
<keyword evidence="9" id="KW-0472">Membrane</keyword>
<dbReference type="InterPro" id="IPR002403">
    <property type="entry name" value="Cyt_P450_E_grp-IV"/>
</dbReference>
<feature type="transmembrane region" description="Helical" evidence="9">
    <location>
        <begin position="626"/>
        <end position="652"/>
    </location>
</feature>
<keyword evidence="9" id="KW-0812">Transmembrane</keyword>
<sequence length="791" mass="87489">MSSLSSLAGFYPPTDTQAKQFLAAFVALFAVVLARSVWSSRTGKLPPAINPPKLFDLTGGSTKDDFLRRSYEMVHGPSGEGPDRPYTVYSDVGPVIMLPPKFAEEIKNNPKLNFLRNSEEDFHGSIPGFETFRADLAGQILVQVAKKQLTKFLNKITKPLSEETAFSLQTILGDSPEWKEFSLPTVNLSLVARLSSLVFLGQKLCRNDDWLKITSQLPVDLFYAAYKLRMYPKLLRPLVHWFLPECQRIRSELAQARSIITPVIKQRQAEKRKALEEGLPVPTYDDAIDWAEEESKQIKYEPATFQVGLSVAAIHTTTDLLSQTILELLTHPELIQPLRDEAVEVLRIHGWTKAGLYNLKLMDSILKETQRVKPIQMISMQRIADAEVRLSDGTVIPKGSKCAVANTSRLDGGLYEDPQKFDGYRFVKMRNDPGKENMAQFVTTGVNSLGFGHGSHACPGRFFAANEVKVALCHLLLKYDLELAEGALSELAYTVSMVFPVLAIVESHPNYELVSLQENSGIDQHLSSPSIEEADAPAPAYTTSSLRDLHQLVKRTDRLWLRQRGLAALAVYHVANRLIAEGLGSIPFVPSSVWHIIAALLTVQLSTVWVHVVITLPKATPFWKRILDFGVVFKATASATVLYCAATELAYLGPWHALQLINVAIVTPGAAKVQIPNSLWKVVVTLGIYLAIQAFVCAPTLVILTRIQASLLSENEETIIPVDRTFGEEKGGMGPGLSIARAWKSFNGSWARFYKLSIKIFALIIGVEVAVCAIIGLEFLILGAIMAPHGH</sequence>
<dbReference type="AlphaFoldDB" id="A0A439D237"/>
<protein>
    <submittedName>
        <fullName evidence="10">Uncharacterized protein</fullName>
    </submittedName>
</protein>
<comment type="caution">
    <text evidence="10">The sequence shown here is derived from an EMBL/GenBank/DDBJ whole genome shotgun (WGS) entry which is preliminary data.</text>
</comment>
<dbReference type="Proteomes" id="UP000286045">
    <property type="component" value="Unassembled WGS sequence"/>
</dbReference>
<evidence type="ECO:0000256" key="8">
    <source>
        <dbReference type="PIRSR" id="PIRSR602403-1"/>
    </source>
</evidence>
<evidence type="ECO:0000313" key="10">
    <source>
        <dbReference type="EMBL" id="RWA08514.1"/>
    </source>
</evidence>
<keyword evidence="7" id="KW-0503">Monooxygenase</keyword>
<feature type="transmembrane region" description="Helical" evidence="9">
    <location>
        <begin position="20"/>
        <end position="38"/>
    </location>
</feature>
<evidence type="ECO:0000256" key="5">
    <source>
        <dbReference type="ARBA" id="ARBA00023002"/>
    </source>
</evidence>
<dbReference type="InterPro" id="IPR036396">
    <property type="entry name" value="Cyt_P450_sf"/>
</dbReference>
<dbReference type="CDD" id="cd11041">
    <property type="entry name" value="CYP503A1-like"/>
    <property type="match status" value="1"/>
</dbReference>
<keyword evidence="4 8" id="KW-0479">Metal-binding</keyword>
<dbReference type="PANTHER" id="PTHR46206">
    <property type="entry name" value="CYTOCHROME P450"/>
    <property type="match status" value="1"/>
</dbReference>
<dbReference type="EMBL" id="RYZI01000196">
    <property type="protein sequence ID" value="RWA08514.1"/>
    <property type="molecule type" value="Genomic_DNA"/>
</dbReference>
<evidence type="ECO:0000313" key="11">
    <source>
        <dbReference type="Proteomes" id="UP000286045"/>
    </source>
</evidence>
<keyword evidence="6 8" id="KW-0408">Iron</keyword>
<dbReference type="PANTHER" id="PTHR46206:SF2">
    <property type="entry name" value="CYTOCHROME P450 MONOOXYGENASE AUSG-RELATED"/>
    <property type="match status" value="1"/>
</dbReference>
<dbReference type="GO" id="GO:0020037">
    <property type="term" value="F:heme binding"/>
    <property type="evidence" value="ECO:0007669"/>
    <property type="project" value="InterPro"/>
</dbReference>
<evidence type="ECO:0000256" key="3">
    <source>
        <dbReference type="ARBA" id="ARBA00022617"/>
    </source>
</evidence>
<keyword evidence="5" id="KW-0560">Oxidoreductase</keyword>